<evidence type="ECO:0000259" key="1">
    <source>
        <dbReference type="PROSITE" id="PS50109"/>
    </source>
</evidence>
<dbReference type="PROSITE" id="PS50109">
    <property type="entry name" value="HIS_KIN"/>
    <property type="match status" value="1"/>
</dbReference>
<gene>
    <name evidence="2" type="ORF">CMV_027837</name>
</gene>
<accession>A0A8J4Q8T2</accession>
<name>A0A8J4Q8T2_9ROSI</name>
<proteinExistence type="predicted"/>
<comment type="caution">
    <text evidence="2">The sequence shown here is derived from an EMBL/GenBank/DDBJ whole genome shotgun (WGS) entry which is preliminary data.</text>
</comment>
<protein>
    <recommendedName>
        <fullName evidence="1">Histidine kinase domain-containing protein</fullName>
    </recommendedName>
</protein>
<dbReference type="Proteomes" id="UP000737018">
    <property type="component" value="Unassembled WGS sequence"/>
</dbReference>
<dbReference type="Gene3D" id="3.30.565.10">
    <property type="entry name" value="Histidine kinase-like ATPase, C-terminal domain"/>
    <property type="match status" value="1"/>
</dbReference>
<dbReference type="EMBL" id="JRKL02010924">
    <property type="protein sequence ID" value="KAF3945828.1"/>
    <property type="molecule type" value="Genomic_DNA"/>
</dbReference>
<dbReference type="Pfam" id="PF02518">
    <property type="entry name" value="HATPase_c"/>
    <property type="match status" value="1"/>
</dbReference>
<dbReference type="InterPro" id="IPR005467">
    <property type="entry name" value="His_kinase_dom"/>
</dbReference>
<organism evidence="2 3">
    <name type="scientific">Castanea mollissima</name>
    <name type="common">Chinese chestnut</name>
    <dbReference type="NCBI Taxonomy" id="60419"/>
    <lineage>
        <taxon>Eukaryota</taxon>
        <taxon>Viridiplantae</taxon>
        <taxon>Streptophyta</taxon>
        <taxon>Embryophyta</taxon>
        <taxon>Tracheophyta</taxon>
        <taxon>Spermatophyta</taxon>
        <taxon>Magnoliopsida</taxon>
        <taxon>eudicotyledons</taxon>
        <taxon>Gunneridae</taxon>
        <taxon>Pentapetalae</taxon>
        <taxon>rosids</taxon>
        <taxon>fabids</taxon>
        <taxon>Fagales</taxon>
        <taxon>Fagaceae</taxon>
        <taxon>Castanea</taxon>
    </lineage>
</organism>
<dbReference type="AlphaFoldDB" id="A0A8J4Q8T2"/>
<reference evidence="2" key="1">
    <citation type="submission" date="2020-03" db="EMBL/GenBank/DDBJ databases">
        <title>Castanea mollissima Vanexum genome sequencing.</title>
        <authorList>
            <person name="Staton M."/>
        </authorList>
    </citation>
    <scope>NUCLEOTIDE SEQUENCE</scope>
    <source>
        <tissue evidence="2">Leaf</tissue>
    </source>
</reference>
<dbReference type="SMART" id="SM00387">
    <property type="entry name" value="HATPase_c"/>
    <property type="match status" value="1"/>
</dbReference>
<evidence type="ECO:0000313" key="3">
    <source>
        <dbReference type="Proteomes" id="UP000737018"/>
    </source>
</evidence>
<sequence length="182" mass="19697">MVEFTLHEVLVASISQVMTKSNGKGILMVNDVAEEIVNETLYGDSIRLQQVLADFLLISVNYAATGGQLNVAASLTKDQLGQSVHLARLELRISHSGGGVPEALLNQMFGTDGDPSEEGISLFISRKLLKLMNGDVRPKGFSKKNVVQSVYYCLRGIEGQSCISLAIFVGVCFMMNAIMIPT</sequence>
<dbReference type="InterPro" id="IPR003594">
    <property type="entry name" value="HATPase_dom"/>
</dbReference>
<dbReference type="SUPFAM" id="SSF55874">
    <property type="entry name" value="ATPase domain of HSP90 chaperone/DNA topoisomerase II/histidine kinase"/>
    <property type="match status" value="1"/>
</dbReference>
<keyword evidence="3" id="KW-1185">Reference proteome</keyword>
<evidence type="ECO:0000313" key="2">
    <source>
        <dbReference type="EMBL" id="KAF3945828.1"/>
    </source>
</evidence>
<feature type="domain" description="Histidine kinase" evidence="1">
    <location>
        <begin position="1"/>
        <end position="137"/>
    </location>
</feature>
<dbReference type="InterPro" id="IPR036890">
    <property type="entry name" value="HATPase_C_sf"/>
</dbReference>
<dbReference type="OrthoDB" id="1924328at2759"/>